<evidence type="ECO:0000313" key="2">
    <source>
        <dbReference type="EMBL" id="OLP89653.1"/>
    </source>
</evidence>
<protein>
    <submittedName>
        <fullName evidence="2">Uncharacterized protein</fullName>
    </submittedName>
</protein>
<evidence type="ECO:0000256" key="1">
    <source>
        <dbReference type="SAM" id="MobiDB-lite"/>
    </source>
</evidence>
<reference evidence="2 3" key="1">
    <citation type="submission" date="2016-02" db="EMBL/GenBank/DDBJ databases">
        <title>Genome analysis of coral dinoflagellate symbionts highlights evolutionary adaptations to a symbiotic lifestyle.</title>
        <authorList>
            <person name="Aranda M."/>
            <person name="Li Y."/>
            <person name="Liew Y.J."/>
            <person name="Baumgarten S."/>
            <person name="Simakov O."/>
            <person name="Wilson M."/>
            <person name="Piel J."/>
            <person name="Ashoor H."/>
            <person name="Bougouffa S."/>
            <person name="Bajic V.B."/>
            <person name="Ryu T."/>
            <person name="Ravasi T."/>
            <person name="Bayer T."/>
            <person name="Micklem G."/>
            <person name="Kim H."/>
            <person name="Bhak J."/>
            <person name="Lajeunesse T.C."/>
            <person name="Voolstra C.R."/>
        </authorList>
    </citation>
    <scope>NUCLEOTIDE SEQUENCE [LARGE SCALE GENOMIC DNA]</scope>
    <source>
        <strain evidence="2 3">CCMP2467</strain>
    </source>
</reference>
<evidence type="ECO:0000313" key="3">
    <source>
        <dbReference type="Proteomes" id="UP000186817"/>
    </source>
</evidence>
<feature type="region of interest" description="Disordered" evidence="1">
    <location>
        <begin position="45"/>
        <end position="64"/>
    </location>
</feature>
<feature type="compositionally biased region" description="Low complexity" evidence="1">
    <location>
        <begin position="47"/>
        <end position="57"/>
    </location>
</feature>
<dbReference type="Proteomes" id="UP000186817">
    <property type="component" value="Unassembled WGS sequence"/>
</dbReference>
<gene>
    <name evidence="2" type="ORF">AK812_SmicGene28859</name>
</gene>
<sequence length="306" mass="33251">MATAEDGDQPALAKVCTAGTELGGRSNLDDVDEAETEIYARSLQRRGSSSTFGSSGSWDDSPTATAHGDAFDTGLCAFGHTADSSLGGDKDAEIDVYSLSGAHIGHVTMDSGDSLGALKERIREMTGKSVELALGLSILKDNDDMTIASSGILETLHVQAINVSLHRFVYSDDGRCAGIYLMDDGTAEMFTLSRRMLNAREDEEQTQTMHWGTWSPGPSESVCIEVDQMERKVYSDAMACGWTQQSGRIHADFKMRFRWAGQSLQRLDQISEPVAAFVFPSVLYNLGGSDAHVFDDWHREGESTEP</sequence>
<keyword evidence="3" id="KW-1185">Reference proteome</keyword>
<dbReference type="EMBL" id="LSRX01000750">
    <property type="protein sequence ID" value="OLP89653.1"/>
    <property type="molecule type" value="Genomic_DNA"/>
</dbReference>
<accession>A0A1Q9D3A4</accession>
<proteinExistence type="predicted"/>
<name>A0A1Q9D3A4_SYMMI</name>
<comment type="caution">
    <text evidence="2">The sequence shown here is derived from an EMBL/GenBank/DDBJ whole genome shotgun (WGS) entry which is preliminary data.</text>
</comment>
<dbReference type="AlphaFoldDB" id="A0A1Q9D3A4"/>
<organism evidence="2 3">
    <name type="scientific">Symbiodinium microadriaticum</name>
    <name type="common">Dinoflagellate</name>
    <name type="synonym">Zooxanthella microadriatica</name>
    <dbReference type="NCBI Taxonomy" id="2951"/>
    <lineage>
        <taxon>Eukaryota</taxon>
        <taxon>Sar</taxon>
        <taxon>Alveolata</taxon>
        <taxon>Dinophyceae</taxon>
        <taxon>Suessiales</taxon>
        <taxon>Symbiodiniaceae</taxon>
        <taxon>Symbiodinium</taxon>
    </lineage>
</organism>